<protein>
    <submittedName>
        <fullName evidence="1">Uncharacterized protein</fullName>
    </submittedName>
</protein>
<keyword evidence="2" id="KW-1185">Reference proteome</keyword>
<proteinExistence type="predicted"/>
<organism evidence="1 2">
    <name type="scientific">Bauhinia variegata</name>
    <name type="common">Purple orchid tree</name>
    <name type="synonym">Phanera variegata</name>
    <dbReference type="NCBI Taxonomy" id="167791"/>
    <lineage>
        <taxon>Eukaryota</taxon>
        <taxon>Viridiplantae</taxon>
        <taxon>Streptophyta</taxon>
        <taxon>Embryophyta</taxon>
        <taxon>Tracheophyta</taxon>
        <taxon>Spermatophyta</taxon>
        <taxon>Magnoliopsida</taxon>
        <taxon>eudicotyledons</taxon>
        <taxon>Gunneridae</taxon>
        <taxon>Pentapetalae</taxon>
        <taxon>rosids</taxon>
        <taxon>fabids</taxon>
        <taxon>Fabales</taxon>
        <taxon>Fabaceae</taxon>
        <taxon>Cercidoideae</taxon>
        <taxon>Cercideae</taxon>
        <taxon>Bauhiniinae</taxon>
        <taxon>Bauhinia</taxon>
    </lineage>
</organism>
<dbReference type="Proteomes" id="UP000828941">
    <property type="component" value="Chromosome 14"/>
</dbReference>
<reference evidence="1 2" key="1">
    <citation type="journal article" date="2022" name="DNA Res.">
        <title>Chromosomal-level genome assembly of the orchid tree Bauhinia variegata (Leguminosae; Cercidoideae) supports the allotetraploid origin hypothesis of Bauhinia.</title>
        <authorList>
            <person name="Zhong Y."/>
            <person name="Chen Y."/>
            <person name="Zheng D."/>
            <person name="Pang J."/>
            <person name="Liu Y."/>
            <person name="Luo S."/>
            <person name="Meng S."/>
            <person name="Qian L."/>
            <person name="Wei D."/>
            <person name="Dai S."/>
            <person name="Zhou R."/>
        </authorList>
    </citation>
    <scope>NUCLEOTIDE SEQUENCE [LARGE SCALE GENOMIC DNA]</scope>
    <source>
        <strain evidence="1">BV-YZ2020</strain>
    </source>
</reference>
<name>A0ACB9KH15_BAUVA</name>
<comment type="caution">
    <text evidence="1">The sequence shown here is derived from an EMBL/GenBank/DDBJ whole genome shotgun (WGS) entry which is preliminary data.</text>
</comment>
<sequence length="569" mass="64587">MALETISFSVLLIQTLMCSLFSLFMAAGGTETDIYCLRSIKKSLEDPNGYLSSWNFDNNTEGFICKFTGVNCWHDDENRVLYLNLTNMGLKGQFPRGIQNCTSLSGLYLRRNQLSGPIPSDISKLLPFVTSLDLSSNRFSGEIPTGIANCTYLNVLRLDNNQLSGKIPQSIALMNRLKESSFANNGGLCGAPLAPCMHKTLYNSFKEGAIIGYSFSVTSFIVIYLSYCVPWALIIKKRKKNRPKKVKQMVANQICQSLAENYTQRESQEIFKLLERFSSRMSLVELYNATECFGMDNDIGIGKMGMTYKATLPNGWFLAVKRLYDPDLFKRQFVLEIMILGRYRHRNMLPLLGFCIEKEERLLAYQYMSNGSLSHWLQPLESEAIRLEWPVRVKIALGIARGLSWLHHELYIVHLRLCSECILLDQNFDPKISNFGDAKFMSPNLDDDFDLSFEVNNGSDEVGIEKKDVYDFGSVIFELITGKKFGQVTDFLIGTDQSSSLLGFYESIDDSLIGKGFDNEIFTLLKIASDCVEGVLEERPTMLEVYNKMSAIWERHELMESSKSDMSKH</sequence>
<dbReference type="EMBL" id="CM039439">
    <property type="protein sequence ID" value="KAI4296514.1"/>
    <property type="molecule type" value="Genomic_DNA"/>
</dbReference>
<evidence type="ECO:0000313" key="1">
    <source>
        <dbReference type="EMBL" id="KAI4296514.1"/>
    </source>
</evidence>
<evidence type="ECO:0000313" key="2">
    <source>
        <dbReference type="Proteomes" id="UP000828941"/>
    </source>
</evidence>
<gene>
    <name evidence="1" type="ORF">L6164_036464</name>
</gene>
<accession>A0ACB9KH15</accession>